<organism evidence="4 5">
    <name type="scientific">Reyranella soli</name>
    <dbReference type="NCBI Taxonomy" id="1230389"/>
    <lineage>
        <taxon>Bacteria</taxon>
        <taxon>Pseudomonadati</taxon>
        <taxon>Pseudomonadota</taxon>
        <taxon>Alphaproteobacteria</taxon>
        <taxon>Hyphomicrobiales</taxon>
        <taxon>Reyranellaceae</taxon>
        <taxon>Reyranella</taxon>
    </lineage>
</organism>
<keyword evidence="1" id="KW-0378">Hydrolase</keyword>
<dbReference type="SMART" id="SM00939">
    <property type="entry name" value="PepX_C"/>
    <property type="match status" value="1"/>
</dbReference>
<dbReference type="PANTHER" id="PTHR43056">
    <property type="entry name" value="PEPTIDASE S9 PROLYL OLIGOPEPTIDASE"/>
    <property type="match status" value="1"/>
</dbReference>
<dbReference type="SUPFAM" id="SSF53474">
    <property type="entry name" value="alpha/beta-Hydrolases"/>
    <property type="match status" value="1"/>
</dbReference>
<dbReference type="NCBIfam" id="TIGR00976">
    <property type="entry name" value="CocE_NonD"/>
    <property type="match status" value="2"/>
</dbReference>
<evidence type="ECO:0000313" key="5">
    <source>
        <dbReference type="Proteomes" id="UP000321058"/>
    </source>
</evidence>
<dbReference type="Pfam" id="PF02129">
    <property type="entry name" value="Peptidase_S15"/>
    <property type="match status" value="1"/>
</dbReference>
<comment type="caution">
    <text evidence="4">The sequence shown here is derived from an EMBL/GenBank/DDBJ whole genome shotgun (WGS) entry which is preliminary data.</text>
</comment>
<dbReference type="Gene3D" id="2.60.120.260">
    <property type="entry name" value="Galactose-binding domain-like"/>
    <property type="match status" value="1"/>
</dbReference>
<name>A0A512NKU4_9HYPH</name>
<keyword evidence="5" id="KW-1185">Reference proteome</keyword>
<dbReference type="InterPro" id="IPR005674">
    <property type="entry name" value="CocE/Ser_esterase"/>
</dbReference>
<evidence type="ECO:0000256" key="2">
    <source>
        <dbReference type="SAM" id="MobiDB-lite"/>
    </source>
</evidence>
<dbReference type="Gene3D" id="3.40.50.1820">
    <property type="entry name" value="alpha/beta hydrolase"/>
    <property type="match status" value="2"/>
</dbReference>
<evidence type="ECO:0000259" key="3">
    <source>
        <dbReference type="SMART" id="SM00939"/>
    </source>
</evidence>
<proteinExistence type="predicted"/>
<gene>
    <name evidence="4" type="ORF">RSO01_67310</name>
</gene>
<dbReference type="InterPro" id="IPR000383">
    <property type="entry name" value="Xaa-Pro-like_dom"/>
</dbReference>
<evidence type="ECO:0000256" key="1">
    <source>
        <dbReference type="ARBA" id="ARBA00022801"/>
    </source>
</evidence>
<feature type="domain" description="Xaa-Pro dipeptidyl-peptidase C-terminal" evidence="3">
    <location>
        <begin position="291"/>
        <end position="538"/>
    </location>
</feature>
<dbReference type="Proteomes" id="UP000321058">
    <property type="component" value="Unassembled WGS sequence"/>
</dbReference>
<dbReference type="SUPFAM" id="SSF49785">
    <property type="entry name" value="Galactose-binding domain-like"/>
    <property type="match status" value="1"/>
</dbReference>
<feature type="region of interest" description="Disordered" evidence="2">
    <location>
        <begin position="357"/>
        <end position="402"/>
    </location>
</feature>
<dbReference type="InterPro" id="IPR029058">
    <property type="entry name" value="AB_hydrolase_fold"/>
</dbReference>
<dbReference type="EMBL" id="BKAJ01000134">
    <property type="protein sequence ID" value="GEP59565.1"/>
    <property type="molecule type" value="Genomic_DNA"/>
</dbReference>
<evidence type="ECO:0000313" key="4">
    <source>
        <dbReference type="EMBL" id="GEP59565.1"/>
    </source>
</evidence>
<reference evidence="4 5" key="1">
    <citation type="submission" date="2019-07" db="EMBL/GenBank/DDBJ databases">
        <title>Whole genome shotgun sequence of Reyranella soli NBRC 108950.</title>
        <authorList>
            <person name="Hosoyama A."/>
            <person name="Uohara A."/>
            <person name="Ohji S."/>
            <person name="Ichikawa N."/>
        </authorList>
    </citation>
    <scope>NUCLEOTIDE SEQUENCE [LARGE SCALE GENOMIC DNA]</scope>
    <source>
        <strain evidence="4 5">NBRC 108950</strain>
    </source>
</reference>
<protein>
    <submittedName>
        <fullName evidence="4">Peptidase S15</fullName>
    </submittedName>
</protein>
<dbReference type="AlphaFoldDB" id="A0A512NKU4"/>
<accession>A0A512NKU4</accession>
<dbReference type="RefSeq" id="WP_246158994.1">
    <property type="nucleotide sequence ID" value="NZ_BKAJ01000134.1"/>
</dbReference>
<dbReference type="InterPro" id="IPR008979">
    <property type="entry name" value="Galactose-bd-like_sf"/>
</dbReference>
<dbReference type="InterPro" id="IPR013736">
    <property type="entry name" value="Xaa-Pro_dipept_C"/>
</dbReference>
<sequence>MIVTSFPRAIREIEHMTIPLKDGTRLAARLWLPEDAEADPVPALLEYLPYRKRDGTYQRDALTHPYLAGHGYAAVRVDIRGSGESDGVLSDEYSQQELDDGLEIVAWLAAQPWCSGAVGMFGISWGGFNALQVAALQPPALKAIVTLCSTDDRYADDVHYMGGAKLASADLGWGGFIFGDMCHPPDPLLVGERWREMWLKRLAGVPLFLERWLKHQRRDAYWRHGSVCEDFSAVKCPVYAVGGWTDGYSNAVPRLLEHLDGPRKGLIGPWAHAYPHFALPGPQIGFLQEMLRWWDHWLKGKPTGVMDEPMLRAWMTASHQPATHHETLPGRWVGEPVWPPPDRKPHRLFLTDDGLQPARASPASRAVRSPQTVGSEGGEWCPFGRGNDQAGDQRPDDSRSSLFETPPLDETLEILGAPVVTVDIACDKPVANLVARLCDVHPSGESLRVSFGVLNLTHRDSHAAPEPLVPGQRYRVRLKLNDCGATFPAGHRIRLALSTTYWPMIWPAPYDATVTILDGTLDLPVRWPRQEDAALPLLPMAETAAPAADTLGFEQGGEGKYDLDIKDDDPLSAVAEMRKVQTKRRDDWQVRIETSMRLTCTAEAFRLQATLRASEGATEVCHRDWDCTIARDLT</sequence>
<dbReference type="PANTHER" id="PTHR43056:SF10">
    <property type="entry name" value="COCE_NOND FAMILY, PUTATIVE (AFU_ORTHOLOGUE AFUA_7G00600)-RELATED"/>
    <property type="match status" value="1"/>
</dbReference>
<dbReference type="GO" id="GO:0008239">
    <property type="term" value="F:dipeptidyl-peptidase activity"/>
    <property type="evidence" value="ECO:0007669"/>
    <property type="project" value="InterPro"/>
</dbReference>
<dbReference type="Pfam" id="PF08530">
    <property type="entry name" value="PepX_C"/>
    <property type="match status" value="1"/>
</dbReference>
<feature type="compositionally biased region" description="Low complexity" evidence="2">
    <location>
        <begin position="357"/>
        <end position="370"/>
    </location>
</feature>
<dbReference type="InterPro" id="IPR050585">
    <property type="entry name" value="Xaa-Pro_dipeptidyl-ppase/CocE"/>
</dbReference>